<dbReference type="EMBL" id="JQFZ01000080">
    <property type="protein sequence ID" value="KGO60218.1"/>
    <property type="molecule type" value="Genomic_DNA"/>
</dbReference>
<evidence type="ECO:0000313" key="3">
    <source>
        <dbReference type="Proteomes" id="UP000030143"/>
    </source>
</evidence>
<feature type="transmembrane region" description="Helical" evidence="1">
    <location>
        <begin position="390"/>
        <end position="410"/>
    </location>
</feature>
<accession>A0A0A2KLV2</accession>
<dbReference type="Proteomes" id="UP000030143">
    <property type="component" value="Unassembled WGS sequence"/>
</dbReference>
<reference evidence="2 3" key="1">
    <citation type="journal article" date="2015" name="Mol. Plant Microbe Interact.">
        <title>Genome, transcriptome, and functional analyses of Penicillium expansum provide new insights into secondary metabolism and pathogenicity.</title>
        <authorList>
            <person name="Ballester A.R."/>
            <person name="Marcet-Houben M."/>
            <person name="Levin E."/>
            <person name="Sela N."/>
            <person name="Selma-Lazaro C."/>
            <person name="Carmona L."/>
            <person name="Wisniewski M."/>
            <person name="Droby S."/>
            <person name="Gonzalez-Candelas L."/>
            <person name="Gabaldon T."/>
        </authorList>
    </citation>
    <scope>NUCLEOTIDE SEQUENCE [LARGE SCALE GENOMIC DNA]</scope>
    <source>
        <strain evidence="2 3">MD-8</strain>
    </source>
</reference>
<organism evidence="2 3">
    <name type="scientific">Penicillium expansum</name>
    <name type="common">Blue mold rot fungus</name>
    <dbReference type="NCBI Taxonomy" id="27334"/>
    <lineage>
        <taxon>Eukaryota</taxon>
        <taxon>Fungi</taxon>
        <taxon>Dikarya</taxon>
        <taxon>Ascomycota</taxon>
        <taxon>Pezizomycotina</taxon>
        <taxon>Eurotiomycetes</taxon>
        <taxon>Eurotiomycetidae</taxon>
        <taxon>Eurotiales</taxon>
        <taxon>Aspergillaceae</taxon>
        <taxon>Penicillium</taxon>
    </lineage>
</organism>
<keyword evidence="1" id="KW-1133">Transmembrane helix</keyword>
<feature type="transmembrane region" description="Helical" evidence="1">
    <location>
        <begin position="202"/>
        <end position="221"/>
    </location>
</feature>
<dbReference type="HOGENOM" id="CLU_022883_4_2_1"/>
<proteinExistence type="predicted"/>
<dbReference type="GeneID" id="27676051"/>
<keyword evidence="1" id="KW-0472">Membrane</keyword>
<name>A0A0A2KLV2_PENEN</name>
<keyword evidence="3" id="KW-1185">Reference proteome</keyword>
<dbReference type="AlphaFoldDB" id="A0A0A2KLV2"/>
<dbReference type="RefSeq" id="XP_016601284.1">
    <property type="nucleotide sequence ID" value="XM_016740632.1"/>
</dbReference>
<comment type="caution">
    <text evidence="2">The sequence shown here is derived from an EMBL/GenBank/DDBJ whole genome shotgun (WGS) entry which is preliminary data.</text>
</comment>
<protein>
    <submittedName>
        <fullName evidence="2">Uncharacterized protein</fullName>
    </submittedName>
</protein>
<dbReference type="PANTHER" id="PTHR35043:SF7">
    <property type="entry name" value="TRANSCRIPTION FACTOR DOMAIN-CONTAINING PROTEIN"/>
    <property type="match status" value="1"/>
</dbReference>
<evidence type="ECO:0000256" key="1">
    <source>
        <dbReference type="SAM" id="Phobius"/>
    </source>
</evidence>
<dbReference type="PANTHER" id="PTHR35043">
    <property type="entry name" value="TRANSCRIPTION FACTOR DOMAIN-CONTAINING PROTEIN"/>
    <property type="match status" value="1"/>
</dbReference>
<keyword evidence="1" id="KW-0812">Transmembrane</keyword>
<feature type="transmembrane region" description="Helical" evidence="1">
    <location>
        <begin position="341"/>
        <end position="369"/>
    </location>
</feature>
<gene>
    <name evidence="2" type="ORF">PEX2_033570</name>
</gene>
<feature type="transmembrane region" description="Helical" evidence="1">
    <location>
        <begin position="227"/>
        <end position="250"/>
    </location>
</feature>
<sequence>MATFKCIAEQDDVPWSQAHTHLANMGGFVLKFSETTPLVPHHRVWKFAGTGIPPTNVLNPRSKISQAATELTVNSANPHRNSLPARIIKKLNSPKGPDYLRATSMTAMSRKIGTIDWHKEKLNSVAVDKAIETVTLDDFQGSYEKKSFLSQYDEWFCNLRTFRGNIWVLDSNQVLLARQLGIIKRLPNVSEDEISDRNKGDLFVKIIALCQILWFSFQFGVRVRLNLSTSLLEVLTLASTVSTFFIYLLLLKKPKDVECSIGILATRYASPKEMIRLALVGPKPYNYRSSPWIPNSARHWSRNTTAHPLMGATFGAVVFGGLHYVAWYWHSSFPSEFDKWAWNIASAVAMAAVPTVYLVQALITSITRLCSYKTNILLRSGFERGARYSFSYLIWAVFFLSRLCVLVLAFRSLAFLNPETFQKTLSDNIPHMH</sequence>
<feature type="transmembrane region" description="Helical" evidence="1">
    <location>
        <begin position="308"/>
        <end position="329"/>
    </location>
</feature>
<dbReference type="VEuPathDB" id="FungiDB:PEXP_087690"/>
<evidence type="ECO:0000313" key="2">
    <source>
        <dbReference type="EMBL" id="KGO60218.1"/>
    </source>
</evidence>
<dbReference type="STRING" id="27334.A0A0A2KLV2"/>